<gene>
    <name evidence="1" type="ORF">CLOSTASPAR_02364</name>
</gene>
<protein>
    <submittedName>
        <fullName evidence="1">DNA alkylation repair enzyme</fullName>
    </submittedName>
</protein>
<dbReference type="EMBL" id="ACCJ01000140">
    <property type="protein sequence ID" value="EEG55550.1"/>
    <property type="molecule type" value="Genomic_DNA"/>
</dbReference>
<dbReference type="InterPro" id="IPR014825">
    <property type="entry name" value="DNA_alkylation"/>
</dbReference>
<dbReference type="InterPro" id="IPR016024">
    <property type="entry name" value="ARM-type_fold"/>
</dbReference>
<dbReference type="AlphaFoldDB" id="C0CZD7"/>
<dbReference type="CDD" id="cd06561">
    <property type="entry name" value="AlkD_like"/>
    <property type="match status" value="1"/>
</dbReference>
<dbReference type="HOGENOM" id="CLU_061369_1_0_9"/>
<dbReference type="Proteomes" id="UP000004756">
    <property type="component" value="Unassembled WGS sequence"/>
</dbReference>
<comment type="caution">
    <text evidence="1">The sequence shown here is derived from an EMBL/GenBank/DDBJ whole genome shotgun (WGS) entry which is preliminary data.</text>
</comment>
<accession>C0CZD7</accession>
<evidence type="ECO:0000313" key="2">
    <source>
        <dbReference type="Proteomes" id="UP000004756"/>
    </source>
</evidence>
<dbReference type="PANTHER" id="PTHR41291">
    <property type="entry name" value="DNA ALKYLATION REPAIR PROTEIN"/>
    <property type="match status" value="1"/>
</dbReference>
<reference evidence="1 2" key="2">
    <citation type="submission" date="2009-02" db="EMBL/GenBank/DDBJ databases">
        <title>Draft genome sequence of Clostridium asparagiforme (DSM 15981).</title>
        <authorList>
            <person name="Sudarsanam P."/>
            <person name="Ley R."/>
            <person name="Guruge J."/>
            <person name="Turnbaugh P.J."/>
            <person name="Mahowald M."/>
            <person name="Liep D."/>
            <person name="Gordon J."/>
        </authorList>
    </citation>
    <scope>NUCLEOTIDE SEQUENCE [LARGE SCALE GENOMIC DNA]</scope>
    <source>
        <strain evidence="1 2">DSM 15981</strain>
    </source>
</reference>
<sequence>MVADAAGLSEFETWREFMDRKEIMEELQSRASEKYKANVVRMGIPEEHCIGVSTGEVRAIAKKVGKCNELAFELWNTGYHEAKLLAVLVFDKKHITHADIEKLMDEVVSWDLCDHLCKNLIAKMNDYEEFIDKWSKSTHTYKKRAAYTLIATAAVHNKKLSDDTLDGYLERIKRDSDIEQDQVKKAVSWALREIGKRDFGFNEKALLTAHEMLHGGNKAQIWVAKDAIKELENLVKVEGRARLISAKTQMGAGGCDSVE</sequence>
<dbReference type="Gene3D" id="1.25.10.90">
    <property type="match status" value="1"/>
</dbReference>
<dbReference type="PANTHER" id="PTHR41291:SF1">
    <property type="entry name" value="DNA ALKYLATION REPAIR PROTEIN"/>
    <property type="match status" value="1"/>
</dbReference>
<organism evidence="1 2">
    <name type="scientific">[Clostridium] asparagiforme DSM 15981</name>
    <dbReference type="NCBI Taxonomy" id="518636"/>
    <lineage>
        <taxon>Bacteria</taxon>
        <taxon>Bacillati</taxon>
        <taxon>Bacillota</taxon>
        <taxon>Clostridia</taxon>
        <taxon>Lachnospirales</taxon>
        <taxon>Lachnospiraceae</taxon>
        <taxon>Enterocloster</taxon>
    </lineage>
</organism>
<proteinExistence type="predicted"/>
<name>C0CZD7_9FIRM</name>
<dbReference type="Pfam" id="PF08713">
    <property type="entry name" value="DNA_alkylation"/>
    <property type="match status" value="1"/>
</dbReference>
<dbReference type="SUPFAM" id="SSF48371">
    <property type="entry name" value="ARM repeat"/>
    <property type="match status" value="1"/>
</dbReference>
<reference evidence="1 2" key="1">
    <citation type="submission" date="2009-01" db="EMBL/GenBank/DDBJ databases">
        <authorList>
            <person name="Fulton L."/>
            <person name="Clifton S."/>
            <person name="Fulton B."/>
            <person name="Xu J."/>
            <person name="Minx P."/>
            <person name="Pepin K.H."/>
            <person name="Johnson M."/>
            <person name="Bhonagiri V."/>
            <person name="Nash W.E."/>
            <person name="Mardis E.R."/>
            <person name="Wilson R.K."/>
        </authorList>
    </citation>
    <scope>NUCLEOTIDE SEQUENCE [LARGE SCALE GENOMIC DNA]</scope>
    <source>
        <strain evidence="1 2">DSM 15981</strain>
    </source>
</reference>
<evidence type="ECO:0000313" key="1">
    <source>
        <dbReference type="EMBL" id="EEG55550.1"/>
    </source>
</evidence>
<keyword evidence="2" id="KW-1185">Reference proteome</keyword>